<dbReference type="PANTHER" id="PTHR37293:SF9">
    <property type="entry name" value="PHI ETA ORF 22-LIKE PROTEIN"/>
    <property type="match status" value="1"/>
</dbReference>
<proteinExistence type="predicted"/>
<feature type="domain" description="DnaB/C C-terminal" evidence="1">
    <location>
        <begin position="161"/>
        <end position="228"/>
    </location>
</feature>
<dbReference type="GeneID" id="6803887"/>
<name>B5LPL9_9CAUD</name>
<evidence type="ECO:0000313" key="3">
    <source>
        <dbReference type="Proteomes" id="UP000002340"/>
    </source>
</evidence>
<dbReference type="InterPro" id="IPR006343">
    <property type="entry name" value="DnaB/C_C"/>
</dbReference>
<dbReference type="KEGG" id="vg:6803887"/>
<dbReference type="Pfam" id="PF07261">
    <property type="entry name" value="DnaB_2"/>
    <property type="match status" value="1"/>
</dbReference>
<protein>
    <submittedName>
        <fullName evidence="2">DNA replication protein</fullName>
    </submittedName>
</protein>
<reference evidence="2 3" key="1">
    <citation type="submission" date="2008-07" db="EMBL/GenBank/DDBJ databases">
        <title>Siphoviridae phage from Bacillus thurigiensis.</title>
        <authorList>
            <person name="Dreze P.-A."/>
            <person name="Smeesters P."/>
            <person name="Van Melderen L."/>
        </authorList>
    </citation>
    <scope>NUCLEOTIDE SEQUENCE [LARGE SCALE GENOMIC DNA]</scope>
</reference>
<sequence length="259" mass="29180">MNFIDKRRGFFILENDAIDNCDLNVYEFKTYAVVVRYANRDTQSAFPSLTTLTEKVGCGRKKIIECIKSLEEKGYIQKVNRKDDQGNNLSNIYYVLPTPSVSQKLVVSEGNHGSVSQKLVVSEGNHGSVSQKLGVVSEGNTNNTNLNNTNLTKSNSNKNPFSFYESNIGILNPFMADSIEQWIKDTSEELVIAAMERALKKQAKWNYAEGILKQWSNKNIKNLNDVEALESEYQRNKGANKRVGIDRKSNDSDSEYIGL</sequence>
<organism evidence="2 3">
    <name type="scientific">Bacillus phage IEBH</name>
    <dbReference type="NCBI Taxonomy" id="2884422"/>
    <lineage>
        <taxon>Viruses</taxon>
        <taxon>Duplodnaviria</taxon>
        <taxon>Heunggongvirae</taxon>
        <taxon>Uroviricota</taxon>
        <taxon>Caudoviricetes</taxon>
        <taxon>Cecivirus</taxon>
        <taxon>Cecivirus IEBH</taxon>
    </lineage>
</organism>
<dbReference type="InterPro" id="IPR034829">
    <property type="entry name" value="DnaD-like_sf"/>
</dbReference>
<dbReference type="EMBL" id="EU874396">
    <property type="protein sequence ID" value="ACH42265.1"/>
    <property type="molecule type" value="Genomic_DNA"/>
</dbReference>
<dbReference type="InterPro" id="IPR053162">
    <property type="entry name" value="DnaD"/>
</dbReference>
<dbReference type="RefSeq" id="YP_002154333.1">
    <property type="nucleotide sequence ID" value="NC_011167.1"/>
</dbReference>
<accession>B5LPL9</accession>
<evidence type="ECO:0000313" key="2">
    <source>
        <dbReference type="EMBL" id="ACH42265.1"/>
    </source>
</evidence>
<dbReference type="InterPro" id="IPR036388">
    <property type="entry name" value="WH-like_DNA-bd_sf"/>
</dbReference>
<dbReference type="Proteomes" id="UP000002340">
    <property type="component" value="Segment"/>
</dbReference>
<dbReference type="SUPFAM" id="SSF158499">
    <property type="entry name" value="DnaD domain-like"/>
    <property type="match status" value="1"/>
</dbReference>
<dbReference type="Pfam" id="PF13730">
    <property type="entry name" value="HTH_36"/>
    <property type="match status" value="1"/>
</dbReference>
<dbReference type="NCBIfam" id="TIGR01446">
    <property type="entry name" value="DnaD_dom"/>
    <property type="match status" value="1"/>
</dbReference>
<evidence type="ECO:0000259" key="1">
    <source>
        <dbReference type="Pfam" id="PF07261"/>
    </source>
</evidence>
<dbReference type="PANTHER" id="PTHR37293">
    <property type="entry name" value="PHAGE REPLICATION PROTEIN-RELATED"/>
    <property type="match status" value="1"/>
</dbReference>
<dbReference type="Gene3D" id="1.10.10.10">
    <property type="entry name" value="Winged helix-like DNA-binding domain superfamily/Winged helix DNA-binding domain"/>
    <property type="match status" value="1"/>
</dbReference>
<keyword evidence="3" id="KW-1185">Reference proteome</keyword>
<dbReference type="Gene3D" id="1.10.10.630">
    <property type="entry name" value="DnaD domain-like"/>
    <property type="match status" value="1"/>
</dbReference>